<evidence type="ECO:0000256" key="1">
    <source>
        <dbReference type="SAM" id="Phobius"/>
    </source>
</evidence>
<dbReference type="EMBL" id="KQ250868">
    <property type="protein sequence ID" value="KNC70544.1"/>
    <property type="molecule type" value="Genomic_DNA"/>
</dbReference>
<reference evidence="2 3" key="1">
    <citation type="submission" date="2011-02" db="EMBL/GenBank/DDBJ databases">
        <title>The Genome Sequence of Sphaeroforma arctica JP610.</title>
        <authorList>
            <consortium name="The Broad Institute Genome Sequencing Platform"/>
            <person name="Russ C."/>
            <person name="Cuomo C."/>
            <person name="Young S.K."/>
            <person name="Zeng Q."/>
            <person name="Gargeya S."/>
            <person name="Alvarado L."/>
            <person name="Berlin A."/>
            <person name="Chapman S.B."/>
            <person name="Chen Z."/>
            <person name="Freedman E."/>
            <person name="Gellesch M."/>
            <person name="Goldberg J."/>
            <person name="Griggs A."/>
            <person name="Gujja S."/>
            <person name="Heilman E."/>
            <person name="Heiman D."/>
            <person name="Howarth C."/>
            <person name="Mehta T."/>
            <person name="Neiman D."/>
            <person name="Pearson M."/>
            <person name="Roberts A."/>
            <person name="Saif S."/>
            <person name="Shea T."/>
            <person name="Shenoy N."/>
            <person name="Sisk P."/>
            <person name="Stolte C."/>
            <person name="Sykes S."/>
            <person name="White J."/>
            <person name="Yandava C."/>
            <person name="Burger G."/>
            <person name="Gray M.W."/>
            <person name="Holland P.W.H."/>
            <person name="King N."/>
            <person name="Lang F.B.F."/>
            <person name="Roger A.J."/>
            <person name="Ruiz-Trillo I."/>
            <person name="Haas B."/>
            <person name="Nusbaum C."/>
            <person name="Birren B."/>
        </authorList>
    </citation>
    <scope>NUCLEOTIDE SEQUENCE [LARGE SCALE GENOMIC DNA]</scope>
    <source>
        <strain evidence="2 3">JP610</strain>
    </source>
</reference>
<feature type="non-terminal residue" evidence="2">
    <location>
        <position position="48"/>
    </location>
</feature>
<keyword evidence="1" id="KW-0812">Transmembrane</keyword>
<protein>
    <submittedName>
        <fullName evidence="2">Uncharacterized protein</fullName>
    </submittedName>
</protein>
<keyword evidence="1" id="KW-0472">Membrane</keyword>
<dbReference type="Proteomes" id="UP000054560">
    <property type="component" value="Unassembled WGS sequence"/>
</dbReference>
<keyword evidence="1" id="KW-1133">Transmembrane helix</keyword>
<dbReference type="GeneID" id="25917429"/>
<evidence type="ECO:0000313" key="2">
    <source>
        <dbReference type="EMBL" id="KNC70544.1"/>
    </source>
</evidence>
<keyword evidence="3" id="KW-1185">Reference proteome</keyword>
<dbReference type="RefSeq" id="XP_014144446.1">
    <property type="nucleotide sequence ID" value="XM_014288971.1"/>
</dbReference>
<gene>
    <name evidence="2" type="ORF">SARC_16925</name>
</gene>
<sequence>MPDISTPSAFDGLDWPESDIDWASATVYHYCFIGLFTLVHIGLYCTGG</sequence>
<dbReference type="AlphaFoldDB" id="A0A0L0F1P7"/>
<evidence type="ECO:0000313" key="3">
    <source>
        <dbReference type="Proteomes" id="UP000054560"/>
    </source>
</evidence>
<accession>A0A0L0F1P7</accession>
<name>A0A0L0F1P7_9EUKA</name>
<feature type="transmembrane region" description="Helical" evidence="1">
    <location>
        <begin position="27"/>
        <end position="46"/>
    </location>
</feature>
<proteinExistence type="predicted"/>
<organism evidence="2 3">
    <name type="scientific">Sphaeroforma arctica JP610</name>
    <dbReference type="NCBI Taxonomy" id="667725"/>
    <lineage>
        <taxon>Eukaryota</taxon>
        <taxon>Ichthyosporea</taxon>
        <taxon>Ichthyophonida</taxon>
        <taxon>Sphaeroforma</taxon>
    </lineage>
</organism>